<dbReference type="Gene3D" id="3.30.450.20">
    <property type="entry name" value="PAS domain"/>
    <property type="match status" value="1"/>
</dbReference>
<evidence type="ECO:0000259" key="4">
    <source>
        <dbReference type="PROSITE" id="PS51832"/>
    </source>
</evidence>
<dbReference type="GO" id="GO:0016787">
    <property type="term" value="F:hydrolase activity"/>
    <property type="evidence" value="ECO:0007669"/>
    <property type="project" value="UniProtKB-KW"/>
</dbReference>
<dbReference type="Pfam" id="PF08448">
    <property type="entry name" value="PAS_4"/>
    <property type="match status" value="1"/>
</dbReference>
<dbReference type="SUPFAM" id="SSF55785">
    <property type="entry name" value="PYP-like sensor domain (PAS domain)"/>
    <property type="match status" value="1"/>
</dbReference>
<feature type="domain" description="PAS" evidence="2">
    <location>
        <begin position="48"/>
        <end position="93"/>
    </location>
</feature>
<name>A0A212LVV1_9FIRM</name>
<dbReference type="InterPro" id="IPR003607">
    <property type="entry name" value="HD/PDEase_dom"/>
</dbReference>
<dbReference type="Gene3D" id="1.10.3210.10">
    <property type="entry name" value="Hypothetical protein af1432"/>
    <property type="match status" value="1"/>
</dbReference>
<gene>
    <name evidence="5" type="ORF">KL86SPO_40120</name>
</gene>
<feature type="domain" description="PAC" evidence="3">
    <location>
        <begin position="119"/>
        <end position="172"/>
    </location>
</feature>
<proteinExistence type="predicted"/>
<dbReference type="Pfam" id="PF13487">
    <property type="entry name" value="HD_5"/>
    <property type="match status" value="1"/>
</dbReference>
<dbReference type="InterPro" id="IPR000014">
    <property type="entry name" value="PAS"/>
</dbReference>
<dbReference type="PROSITE" id="PS50112">
    <property type="entry name" value="PAS"/>
    <property type="match status" value="1"/>
</dbReference>
<evidence type="ECO:0000313" key="5">
    <source>
        <dbReference type="EMBL" id="SCM81636.1"/>
    </source>
</evidence>
<organism evidence="5">
    <name type="scientific">uncultured Sporomusa sp</name>
    <dbReference type="NCBI Taxonomy" id="307249"/>
    <lineage>
        <taxon>Bacteria</taxon>
        <taxon>Bacillati</taxon>
        <taxon>Bacillota</taxon>
        <taxon>Negativicutes</taxon>
        <taxon>Selenomonadales</taxon>
        <taxon>Sporomusaceae</taxon>
        <taxon>Sporomusa</taxon>
        <taxon>environmental samples</taxon>
    </lineage>
</organism>
<dbReference type="InterPro" id="IPR000700">
    <property type="entry name" value="PAS-assoc_C"/>
</dbReference>
<protein>
    <submittedName>
        <fullName evidence="5">Metal dependent phosphohydrolase (Modular protein)</fullName>
    </submittedName>
</protein>
<dbReference type="AlphaFoldDB" id="A0A212LVV1"/>
<dbReference type="InterPro" id="IPR037522">
    <property type="entry name" value="HD_GYP_dom"/>
</dbReference>
<keyword evidence="1" id="KW-0472">Membrane</keyword>
<keyword evidence="1" id="KW-1133">Transmembrane helix</keyword>
<dbReference type="PROSITE" id="PS51832">
    <property type="entry name" value="HD_GYP"/>
    <property type="match status" value="1"/>
</dbReference>
<dbReference type="RefSeq" id="WP_288184609.1">
    <property type="nucleotide sequence ID" value="NZ_LT608335.1"/>
</dbReference>
<feature type="transmembrane region" description="Helical" evidence="1">
    <location>
        <begin position="6"/>
        <end position="24"/>
    </location>
</feature>
<dbReference type="PANTHER" id="PTHR43155">
    <property type="entry name" value="CYCLIC DI-GMP PHOSPHODIESTERASE PA4108-RELATED"/>
    <property type="match status" value="1"/>
</dbReference>
<sequence>MAGTETLLIGINFLMLAVLVYIAFTLRRYQQKSSTTAAGIDNPGMTDKEKLFDVLVENAPCSVMAISSTYQVLMVNEVTAAITGVTREAALGRKCYEVFADGAVCPDCLVAKTLATAKRHTQTTWRRNHSGAVKYIEQTAVPVLTSNGSVSYVLEFGLDITGKQELEHQNQQLAVETVTSLAKLIGSRDQYTGEHSARVRDIALAIGKELKLPADLLGELAIAAVLHDIGKIGIPEQILNKTGKLTDSEYAIIQRHPQLGYDALVNIKQLEKVAEYILYHHECYDGRGYPSKKAGEEIPLISRILSVADVYEAITSDRVYRKAMNLEQTMMVMRTGRGTKFDPEILDAFFGFLRRERPESKLHLYDEEAVG</sequence>
<dbReference type="InterPro" id="IPR035965">
    <property type="entry name" value="PAS-like_dom_sf"/>
</dbReference>
<feature type="domain" description="HD-GYP" evidence="4">
    <location>
        <begin position="170"/>
        <end position="365"/>
    </location>
</feature>
<keyword evidence="5" id="KW-0378">Hydrolase</keyword>
<evidence type="ECO:0000259" key="3">
    <source>
        <dbReference type="PROSITE" id="PS50113"/>
    </source>
</evidence>
<dbReference type="PROSITE" id="PS50113">
    <property type="entry name" value="PAC"/>
    <property type="match status" value="1"/>
</dbReference>
<dbReference type="CDD" id="cd00077">
    <property type="entry name" value="HDc"/>
    <property type="match status" value="1"/>
</dbReference>
<dbReference type="PANTHER" id="PTHR43155:SF2">
    <property type="entry name" value="CYCLIC DI-GMP PHOSPHODIESTERASE PA4108"/>
    <property type="match status" value="1"/>
</dbReference>
<accession>A0A212LVV1</accession>
<reference evidence="5" key="1">
    <citation type="submission" date="2016-08" db="EMBL/GenBank/DDBJ databases">
        <authorList>
            <person name="Seilhamer J.J."/>
        </authorList>
    </citation>
    <scope>NUCLEOTIDE SEQUENCE</scope>
    <source>
        <strain evidence="5">86</strain>
    </source>
</reference>
<evidence type="ECO:0000259" key="2">
    <source>
        <dbReference type="PROSITE" id="PS50112"/>
    </source>
</evidence>
<keyword evidence="1" id="KW-0812">Transmembrane</keyword>
<dbReference type="SMART" id="SM00471">
    <property type="entry name" value="HDc"/>
    <property type="match status" value="1"/>
</dbReference>
<evidence type="ECO:0000256" key="1">
    <source>
        <dbReference type="SAM" id="Phobius"/>
    </source>
</evidence>
<dbReference type="InterPro" id="IPR013656">
    <property type="entry name" value="PAS_4"/>
</dbReference>
<dbReference type="EMBL" id="FMJE01000004">
    <property type="protein sequence ID" value="SCM81636.1"/>
    <property type="molecule type" value="Genomic_DNA"/>
</dbReference>
<dbReference type="NCBIfam" id="TIGR00229">
    <property type="entry name" value="sensory_box"/>
    <property type="match status" value="1"/>
</dbReference>
<dbReference type="SUPFAM" id="SSF109604">
    <property type="entry name" value="HD-domain/PDEase-like"/>
    <property type="match status" value="1"/>
</dbReference>